<dbReference type="CDD" id="cd00303">
    <property type="entry name" value="retropepsin_like"/>
    <property type="match status" value="1"/>
</dbReference>
<gene>
    <name evidence="15" type="ORF">KFK09_005324</name>
</gene>
<dbReference type="Pfam" id="PF00098">
    <property type="entry name" value="zf-CCHC"/>
    <property type="match status" value="1"/>
</dbReference>
<feature type="compositionally biased region" description="Polar residues" evidence="12">
    <location>
        <begin position="685"/>
        <end position="705"/>
    </location>
</feature>
<feature type="region of interest" description="Disordered" evidence="12">
    <location>
        <begin position="212"/>
        <end position="248"/>
    </location>
</feature>
<dbReference type="InterPro" id="IPR036875">
    <property type="entry name" value="Znf_CCHC_sf"/>
</dbReference>
<dbReference type="GO" id="GO:0003964">
    <property type="term" value="F:RNA-directed DNA polymerase activity"/>
    <property type="evidence" value="ECO:0007669"/>
    <property type="project" value="UniProtKB-KW"/>
</dbReference>
<dbReference type="Pfam" id="PF17917">
    <property type="entry name" value="RT_RNaseH"/>
    <property type="match status" value="1"/>
</dbReference>
<keyword evidence="9" id="KW-0695">RNA-directed DNA polymerase</keyword>
<dbReference type="InterPro" id="IPR011009">
    <property type="entry name" value="Kinase-like_dom_sf"/>
</dbReference>
<keyword evidence="11" id="KW-0862">Zinc</keyword>
<dbReference type="Gene3D" id="3.30.70.270">
    <property type="match status" value="2"/>
</dbReference>
<dbReference type="SMR" id="A0A8T3C0M9"/>
<feature type="domain" description="CCHC-type" evidence="13">
    <location>
        <begin position="723"/>
        <end position="739"/>
    </location>
</feature>
<dbReference type="Proteomes" id="UP000829196">
    <property type="component" value="Unassembled WGS sequence"/>
</dbReference>
<evidence type="ECO:0000256" key="4">
    <source>
        <dbReference type="ARBA" id="ARBA00022695"/>
    </source>
</evidence>
<evidence type="ECO:0000256" key="12">
    <source>
        <dbReference type="SAM" id="MobiDB-lite"/>
    </source>
</evidence>
<dbReference type="GO" id="GO:0004190">
    <property type="term" value="F:aspartic-type endopeptidase activity"/>
    <property type="evidence" value="ECO:0007669"/>
    <property type="project" value="UniProtKB-KW"/>
</dbReference>
<dbReference type="InterPro" id="IPR041373">
    <property type="entry name" value="RT_RNaseH"/>
</dbReference>
<dbReference type="Gene3D" id="2.40.70.10">
    <property type="entry name" value="Acid Proteases"/>
    <property type="match status" value="1"/>
</dbReference>
<keyword evidence="6" id="KW-0064">Aspartyl protease</keyword>
<organism evidence="15 16">
    <name type="scientific">Dendrobium nobile</name>
    <name type="common">Orchid</name>
    <dbReference type="NCBI Taxonomy" id="94219"/>
    <lineage>
        <taxon>Eukaryota</taxon>
        <taxon>Viridiplantae</taxon>
        <taxon>Streptophyta</taxon>
        <taxon>Embryophyta</taxon>
        <taxon>Tracheophyta</taxon>
        <taxon>Spermatophyta</taxon>
        <taxon>Magnoliopsida</taxon>
        <taxon>Liliopsida</taxon>
        <taxon>Asparagales</taxon>
        <taxon>Orchidaceae</taxon>
        <taxon>Epidendroideae</taxon>
        <taxon>Malaxideae</taxon>
        <taxon>Dendrobiinae</taxon>
        <taxon>Dendrobium</taxon>
    </lineage>
</organism>
<evidence type="ECO:0000313" key="16">
    <source>
        <dbReference type="Proteomes" id="UP000829196"/>
    </source>
</evidence>
<dbReference type="SUPFAM" id="SSF56672">
    <property type="entry name" value="DNA/RNA polymerases"/>
    <property type="match status" value="1"/>
</dbReference>
<proteinExistence type="predicted"/>
<name>A0A8T3C0M9_DENNO</name>
<keyword evidence="2" id="KW-0645">Protease</keyword>
<keyword evidence="7" id="KW-0255">Endonuclease</keyword>
<dbReference type="InterPro" id="IPR000477">
    <property type="entry name" value="RT_dom"/>
</dbReference>
<dbReference type="InterPro" id="IPR041577">
    <property type="entry name" value="RT_RNaseH_2"/>
</dbReference>
<keyword evidence="4" id="KW-0548">Nucleotidyltransferase</keyword>
<dbReference type="Pfam" id="PF03732">
    <property type="entry name" value="Retrotrans_gag"/>
    <property type="match status" value="1"/>
</dbReference>
<evidence type="ECO:0000256" key="3">
    <source>
        <dbReference type="ARBA" id="ARBA00022679"/>
    </source>
</evidence>
<dbReference type="EMBL" id="JAGYWB010000005">
    <property type="protein sequence ID" value="KAI0522935.1"/>
    <property type="molecule type" value="Genomic_DNA"/>
</dbReference>
<accession>A0A8T3C0M9</accession>
<dbReference type="InterPro" id="IPR043128">
    <property type="entry name" value="Rev_trsase/Diguanyl_cyclase"/>
</dbReference>
<dbReference type="SUPFAM" id="SSF56112">
    <property type="entry name" value="Protein kinase-like (PK-like)"/>
    <property type="match status" value="1"/>
</dbReference>
<keyword evidence="3" id="KW-0808">Transferase</keyword>
<keyword evidence="16" id="KW-1185">Reference proteome</keyword>
<dbReference type="Gene3D" id="1.10.510.10">
    <property type="entry name" value="Transferase(Phosphotransferase) domain 1"/>
    <property type="match status" value="1"/>
</dbReference>
<dbReference type="PANTHER" id="PTHR35046">
    <property type="entry name" value="ZINC KNUCKLE (CCHC-TYPE) FAMILY PROTEIN"/>
    <property type="match status" value="1"/>
</dbReference>
<dbReference type="PROSITE" id="PS50878">
    <property type="entry name" value="RT_POL"/>
    <property type="match status" value="1"/>
</dbReference>
<keyword evidence="11" id="KW-0863">Zinc-finger</keyword>
<comment type="caution">
    <text evidence="15">The sequence shown here is derived from an EMBL/GenBank/DDBJ whole genome shotgun (WGS) entry which is preliminary data.</text>
</comment>
<evidence type="ECO:0000256" key="8">
    <source>
        <dbReference type="ARBA" id="ARBA00022801"/>
    </source>
</evidence>
<evidence type="ECO:0000256" key="5">
    <source>
        <dbReference type="ARBA" id="ARBA00022722"/>
    </source>
</evidence>
<evidence type="ECO:0000256" key="11">
    <source>
        <dbReference type="PROSITE-ProRule" id="PRU00047"/>
    </source>
</evidence>
<evidence type="ECO:0000259" key="13">
    <source>
        <dbReference type="PROSITE" id="PS50158"/>
    </source>
</evidence>
<dbReference type="EC" id="2.7.7.49" evidence="1"/>
<dbReference type="OrthoDB" id="9906564at2759"/>
<keyword evidence="5" id="KW-0540">Nuclease</keyword>
<dbReference type="CDD" id="cd01647">
    <property type="entry name" value="RT_LTR"/>
    <property type="match status" value="1"/>
</dbReference>
<evidence type="ECO:0000256" key="9">
    <source>
        <dbReference type="ARBA" id="ARBA00022918"/>
    </source>
</evidence>
<keyword evidence="8" id="KW-0378">Hydrolase</keyword>
<dbReference type="GO" id="GO:0006508">
    <property type="term" value="P:proteolysis"/>
    <property type="evidence" value="ECO:0007669"/>
    <property type="project" value="UniProtKB-KW"/>
</dbReference>
<dbReference type="InterPro" id="IPR005162">
    <property type="entry name" value="Retrotrans_gag_dom"/>
</dbReference>
<evidence type="ECO:0000256" key="2">
    <source>
        <dbReference type="ARBA" id="ARBA00022670"/>
    </source>
</evidence>
<keyword evidence="11" id="KW-0479">Metal-binding</keyword>
<evidence type="ECO:0000256" key="1">
    <source>
        <dbReference type="ARBA" id="ARBA00012493"/>
    </source>
</evidence>
<dbReference type="InterPro" id="IPR043502">
    <property type="entry name" value="DNA/RNA_pol_sf"/>
</dbReference>
<evidence type="ECO:0000256" key="7">
    <source>
        <dbReference type="ARBA" id="ARBA00022759"/>
    </source>
</evidence>
<dbReference type="InterPro" id="IPR001878">
    <property type="entry name" value="Znf_CCHC"/>
</dbReference>
<evidence type="ECO:0000256" key="10">
    <source>
        <dbReference type="ARBA" id="ARBA00023125"/>
    </source>
</evidence>
<dbReference type="Gene3D" id="3.10.10.10">
    <property type="entry name" value="HIV Type 1 Reverse Transcriptase, subunit A, domain 1"/>
    <property type="match status" value="1"/>
</dbReference>
<feature type="region of interest" description="Disordered" evidence="12">
    <location>
        <begin position="675"/>
        <end position="719"/>
    </location>
</feature>
<dbReference type="GO" id="GO:0003677">
    <property type="term" value="F:DNA binding"/>
    <property type="evidence" value="ECO:0007669"/>
    <property type="project" value="UniProtKB-KW"/>
</dbReference>
<evidence type="ECO:0000259" key="14">
    <source>
        <dbReference type="PROSITE" id="PS50878"/>
    </source>
</evidence>
<dbReference type="SUPFAM" id="SSF57756">
    <property type="entry name" value="Retrovirus zinc finger-like domains"/>
    <property type="match status" value="1"/>
</dbReference>
<evidence type="ECO:0000313" key="15">
    <source>
        <dbReference type="EMBL" id="KAI0522935.1"/>
    </source>
</evidence>
<dbReference type="CDD" id="cd09274">
    <property type="entry name" value="RNase_HI_RT_Ty3"/>
    <property type="match status" value="1"/>
</dbReference>
<reference evidence="15" key="1">
    <citation type="journal article" date="2022" name="Front. Genet.">
        <title>Chromosome-Scale Assembly of the Dendrobium nobile Genome Provides Insights Into the Molecular Mechanism of the Biosynthesis of the Medicinal Active Ingredient of Dendrobium.</title>
        <authorList>
            <person name="Xu Q."/>
            <person name="Niu S.-C."/>
            <person name="Li K.-L."/>
            <person name="Zheng P.-J."/>
            <person name="Zhang X.-J."/>
            <person name="Jia Y."/>
            <person name="Liu Y."/>
            <person name="Niu Y.-X."/>
            <person name="Yu L.-H."/>
            <person name="Chen D.-F."/>
            <person name="Zhang G.-Q."/>
        </authorList>
    </citation>
    <scope>NUCLEOTIDE SEQUENCE</scope>
    <source>
        <tissue evidence="15">Leaf</tissue>
    </source>
</reference>
<dbReference type="SMART" id="SM00343">
    <property type="entry name" value="ZnF_C2HC"/>
    <property type="match status" value="1"/>
</dbReference>
<dbReference type="GO" id="GO:0008270">
    <property type="term" value="F:zinc ion binding"/>
    <property type="evidence" value="ECO:0007669"/>
    <property type="project" value="UniProtKB-KW"/>
</dbReference>
<protein>
    <recommendedName>
        <fullName evidence="1">RNA-directed DNA polymerase</fullName>
        <ecNumber evidence="1">2.7.7.49</ecNumber>
    </recommendedName>
</protein>
<dbReference type="Pfam" id="PF17919">
    <property type="entry name" value="RT_RNaseH_2"/>
    <property type="match status" value="1"/>
</dbReference>
<dbReference type="PROSITE" id="PS50158">
    <property type="entry name" value="ZF_CCHC"/>
    <property type="match status" value="1"/>
</dbReference>
<evidence type="ECO:0000256" key="6">
    <source>
        <dbReference type="ARBA" id="ARBA00022750"/>
    </source>
</evidence>
<dbReference type="Pfam" id="PF00078">
    <property type="entry name" value="RVT_1"/>
    <property type="match status" value="1"/>
</dbReference>
<dbReference type="InterPro" id="IPR021109">
    <property type="entry name" value="Peptidase_aspartic_dom_sf"/>
</dbReference>
<dbReference type="FunFam" id="3.30.70.270:FF:000020">
    <property type="entry name" value="Transposon Tf2-6 polyprotein-like Protein"/>
    <property type="match status" value="1"/>
</dbReference>
<dbReference type="GO" id="GO:0004519">
    <property type="term" value="F:endonuclease activity"/>
    <property type="evidence" value="ECO:0007669"/>
    <property type="project" value="UniProtKB-KW"/>
</dbReference>
<feature type="compositionally biased region" description="Polar residues" evidence="12">
    <location>
        <begin position="212"/>
        <end position="222"/>
    </location>
</feature>
<dbReference type="PANTHER" id="PTHR35046:SF21">
    <property type="entry name" value="RETROTRANSPOSON GAG DOMAIN-CONTAINING PROTEIN-RELATED"/>
    <property type="match status" value="1"/>
</dbReference>
<keyword evidence="10" id="KW-0238">DNA-binding</keyword>
<sequence length="1396" mass="159014">MYDGRKDCSLAREVRRIIVWRWRSEGSLSGDGGLKDHSGWSGGSSALVCGRVEVRCQLVYTPVIDIWGIGYIFAQVQIGKPLFPGENVAYQLDLKTCLLGTPSLDTISRLSKVEREPSCQPITKMEFEFERRRVTKEDIRELIFREILEYHPQLLKDYINGTERTNFLYPSAVDQFKRQFAHLEENGGKSAPVIPLERNHVSLPRSTVVHSTTIPPAEQGNNPRGAERIPGHIGRVSPAPQRIPVAKPGKVVGPVMPLENGSIKDPYDPRRLIRNAVPPLQPCLPPAYCFHRTASKSASKMGAEVEDNACHPQPCMPSKVAPDIAIDMRASPFFLLGASKPAQSERTNGIDANILEAKPIPYVGIAVAAASVAHRKVGASQFGMSGMYWVTQELMVERSIYFSKTRCIYLPVAFYSLQVSPSREEDRCPGNCTGYFRRPPLLVYKGGVIWYQGSLAKMPPRRNRQRPVRDMVVEDLQREIQRLQQELARRDQQEVGGGQEEEIVNPFHRETSSDEEVQPRRFRPEHLPGREVPAERIVKLVAIKLKKGASLWWENLKRSREREGRSKITSWEKMKKEMQRKYLTDYHRRNLFLRLHRLQQQNLSVEEYVAEFEQLSLKCDLNEPVDNTIARFLEGLQPSIAHVVQLQPHWTLQDVINLAMQVEKQQKTSKNMPFKFKDTMGEKSTPFQRGGTSATPEKSPGSTDKPSGRLWNPSAATSGTPARKCFKCEGFGHIASNCPTRRIVTILEEEPDLEEACSTENMIDREPMNQPTVIEADEGNLLVLRRLLNSHKEEPEQRHNLFRTRCTIHERVCQVIVDSGSCENIASCALVEKLQLPTINHPQPYALSWIQKGNTIEVTKRCLVHFSIGKFKDQAWCDVQPMDACHLLLGRPWQFDRKTVHNGFANTYTLTQGPETIVLMPAKFSLEDMGNAQLMVTQAECRMALQQSEGGYLVLVKETAAEHSPLPPEVQPLLNEYKEVWAEELPAGLPPMREVQHAIDLLPGVSLPNRPPYRLRPDEHLELRRQIEELLARGYIRPSTSPCAVPALLVPKKDGMYRMCVDSRAINKITVRYRFPIPRIDDLFDQLQGATIFSKLDLRSGYHQIRVREGDEWKTAFKVRDGLYEWLVMPFGLSNAPSTFMRLMNQIFQPLLSQCVIVYFDDILIYSPNLPSHLQHLRQVLQILREQRLYCHPGKCHFLDSKIQFLGFILSAEGIEVDPEKIGAILTWPVPCSFTDVIRFHGLASFYRRFIANFSTIAAPLTELLKASTFSWTSEAQLSFEELRRKMTTTPVLRLPDFSKLFQVECDASNVGIGAEFYAIVRALHHWSHYLLCKDFVLFTDHAALKFLDSQKKLRGRHATWSEFLSAFQFVLRHKAGKDNQVADALSRRYVLLQTV</sequence>
<feature type="domain" description="Reverse transcriptase" evidence="14">
    <location>
        <begin position="1031"/>
        <end position="1210"/>
    </location>
</feature>